<comment type="pathway">
    <text evidence="1">Cofactor biosynthesis; tetrahydrofolate biosynthesis; 5,6,7,8-tetrahydrofolate from 7,8-dihydrofolate: step 1/1.</text>
</comment>
<dbReference type="InterPro" id="IPR024072">
    <property type="entry name" value="DHFR-like_dom_sf"/>
</dbReference>
<dbReference type="InterPro" id="IPR012259">
    <property type="entry name" value="DHFR"/>
</dbReference>
<organism evidence="8 9">
    <name type="scientific">Schaalia radingae</name>
    <dbReference type="NCBI Taxonomy" id="131110"/>
    <lineage>
        <taxon>Bacteria</taxon>
        <taxon>Bacillati</taxon>
        <taxon>Actinomycetota</taxon>
        <taxon>Actinomycetes</taxon>
        <taxon>Actinomycetales</taxon>
        <taxon>Actinomycetaceae</taxon>
        <taxon>Schaalia</taxon>
    </lineage>
</organism>
<keyword evidence="6" id="KW-0560">Oxidoreductase</keyword>
<keyword evidence="5" id="KW-0521">NADP</keyword>
<evidence type="ECO:0000256" key="6">
    <source>
        <dbReference type="ARBA" id="ARBA00023002"/>
    </source>
</evidence>
<sequence length="209" mass="23240">MSTLVARPNFTLASIWAQDRNGILGTGTSMLWHVPADFAHFKQMTLGYPIIMGRSSYEALGGQPLPGRTNIVMTRQRDYETPGALVVANLDEALEVATAHLADHRDQRAAITASTATTPDMDRDPAPVVWITGGAQIYEQTMDRVDELVVTDLDLDVRPLSGQNTPLVYAPHVDPEHWHVDPDRSDSSWRDVSGDARWRITTFVRPSHR</sequence>
<evidence type="ECO:0000256" key="2">
    <source>
        <dbReference type="ARBA" id="ARBA00009539"/>
    </source>
</evidence>
<evidence type="ECO:0000256" key="4">
    <source>
        <dbReference type="ARBA" id="ARBA00022563"/>
    </source>
</evidence>
<evidence type="ECO:0000259" key="7">
    <source>
        <dbReference type="PROSITE" id="PS51330"/>
    </source>
</evidence>
<gene>
    <name evidence="8" type="ORF">SAMN04489714_0512</name>
</gene>
<dbReference type="EMBL" id="LT629792">
    <property type="protein sequence ID" value="SDT88167.1"/>
    <property type="molecule type" value="Genomic_DNA"/>
</dbReference>
<evidence type="ECO:0000256" key="1">
    <source>
        <dbReference type="ARBA" id="ARBA00004903"/>
    </source>
</evidence>
<keyword evidence="9" id="KW-1185">Reference proteome</keyword>
<dbReference type="PRINTS" id="PR00070">
    <property type="entry name" value="DHFR"/>
</dbReference>
<dbReference type="PROSITE" id="PS51330">
    <property type="entry name" value="DHFR_2"/>
    <property type="match status" value="1"/>
</dbReference>
<dbReference type="Pfam" id="PF00186">
    <property type="entry name" value="DHFR_1"/>
    <property type="match status" value="2"/>
</dbReference>
<dbReference type="Gene3D" id="3.40.430.10">
    <property type="entry name" value="Dihydrofolate Reductase, subunit A"/>
    <property type="match status" value="1"/>
</dbReference>
<dbReference type="EC" id="1.5.1.3" evidence="3"/>
<dbReference type="CDD" id="cd00209">
    <property type="entry name" value="DHFR"/>
    <property type="match status" value="1"/>
</dbReference>
<dbReference type="InterPro" id="IPR001796">
    <property type="entry name" value="DHFR_dom"/>
</dbReference>
<proteinExistence type="inferred from homology"/>
<reference evidence="8 9" key="1">
    <citation type="submission" date="2016-10" db="EMBL/GenBank/DDBJ databases">
        <authorList>
            <person name="Varghese N."/>
            <person name="Submissions S."/>
        </authorList>
    </citation>
    <scope>NUCLEOTIDE SEQUENCE [LARGE SCALE GENOMIC DNA]</scope>
    <source>
        <strain evidence="8 9">DSM 9169</strain>
    </source>
</reference>
<evidence type="ECO:0000256" key="5">
    <source>
        <dbReference type="ARBA" id="ARBA00022857"/>
    </source>
</evidence>
<keyword evidence="4" id="KW-0554">One-carbon metabolism</keyword>
<accession>A0ABY0V5V2</accession>
<protein>
    <recommendedName>
        <fullName evidence="3">dihydrofolate reductase</fullName>
        <ecNumber evidence="3">1.5.1.3</ecNumber>
    </recommendedName>
</protein>
<evidence type="ECO:0000256" key="3">
    <source>
        <dbReference type="ARBA" id="ARBA00012856"/>
    </source>
</evidence>
<dbReference type="RefSeq" id="WP_058236047.1">
    <property type="nucleotide sequence ID" value="NZ_LT629792.1"/>
</dbReference>
<name>A0ABY0V5V2_9ACTO</name>
<feature type="domain" description="DHFR" evidence="7">
    <location>
        <begin position="11"/>
        <end position="205"/>
    </location>
</feature>
<dbReference type="PANTHER" id="PTHR48069">
    <property type="entry name" value="DIHYDROFOLATE REDUCTASE"/>
    <property type="match status" value="1"/>
</dbReference>
<dbReference type="PANTHER" id="PTHR48069:SF3">
    <property type="entry name" value="DIHYDROFOLATE REDUCTASE"/>
    <property type="match status" value="1"/>
</dbReference>
<dbReference type="SUPFAM" id="SSF53597">
    <property type="entry name" value="Dihydrofolate reductase-like"/>
    <property type="match status" value="1"/>
</dbReference>
<evidence type="ECO:0000313" key="8">
    <source>
        <dbReference type="EMBL" id="SDT88167.1"/>
    </source>
</evidence>
<comment type="similarity">
    <text evidence="2">Belongs to the dihydrofolate reductase family.</text>
</comment>
<evidence type="ECO:0000313" key="9">
    <source>
        <dbReference type="Proteomes" id="UP000198976"/>
    </source>
</evidence>
<dbReference type="Proteomes" id="UP000198976">
    <property type="component" value="Chromosome I"/>
</dbReference>